<dbReference type="SUPFAM" id="SSF49299">
    <property type="entry name" value="PKD domain"/>
    <property type="match status" value="1"/>
</dbReference>
<name>A0ABM8C9W9_9BURK</name>
<keyword evidence="3" id="KW-1185">Reference proteome</keyword>
<protein>
    <recommendedName>
        <fullName evidence="1">PKD domain-containing protein</fullName>
    </recommendedName>
</protein>
<dbReference type="Pfam" id="PF18911">
    <property type="entry name" value="PKD_4"/>
    <property type="match status" value="1"/>
</dbReference>
<dbReference type="InterPro" id="IPR000601">
    <property type="entry name" value="PKD_dom"/>
</dbReference>
<evidence type="ECO:0000259" key="1">
    <source>
        <dbReference type="PROSITE" id="PS50093"/>
    </source>
</evidence>
<dbReference type="EMBL" id="AP026966">
    <property type="protein sequence ID" value="BDT60046.1"/>
    <property type="molecule type" value="Genomic_DNA"/>
</dbReference>
<dbReference type="CDD" id="cd00146">
    <property type="entry name" value="PKD"/>
    <property type="match status" value="1"/>
</dbReference>
<dbReference type="PROSITE" id="PS50093">
    <property type="entry name" value="PKD"/>
    <property type="match status" value="1"/>
</dbReference>
<dbReference type="Proteomes" id="UP001163336">
    <property type="component" value="Chromosome"/>
</dbReference>
<gene>
    <name evidence="2" type="ORF">MasN3_35400</name>
</gene>
<feature type="domain" description="PKD" evidence="1">
    <location>
        <begin position="399"/>
        <end position="479"/>
    </location>
</feature>
<dbReference type="Gene3D" id="2.60.40.10">
    <property type="entry name" value="Immunoglobulins"/>
    <property type="match status" value="1"/>
</dbReference>
<evidence type="ECO:0000313" key="2">
    <source>
        <dbReference type="EMBL" id="BDT60046.1"/>
    </source>
</evidence>
<sequence length="531" mass="55226">MAVLASAVAAGNVLAAPGGQEEHRAGSPGKDVYGIVNLAGGTFGFVAGINARGQAAFEYFGPDGLLHVGYFDGTRVTDISPPGNHTAFLGDLNDRGEVAFSASIVEPGKPEGTPFRPFRWSASRGLLPLPSPSSDGATFVTGINKRSEIVGRSVLSAEDGSDRAVRWSAANRLIQLPAPAGIGPTYASHINDDNVTVGSGDRAGGVPNVLAWDAAGRTMDLGPFGKRFAFASVNNNRGEIAGMLDTLSPNLSGFLWSPDKGAVRIGARTITHALNGIGEVVGRRVSGNADPAPRAFLFSRARGLVDLHPRGFQASEANAANERGVVVGLAQRAAGDNIAYRWTRGGAVDLNTRLLDPPTGLVLNAALAVANNGDIVASSNAGVVLLRANGGGTDAPVLGPIRHAAPRLNQPLEITLSFRDRNLGDTHSATVDWGDGSGPQAAGLREYRGKGEVRASHTYTSNGDYSIVVRVRDSTGKLTQLFEQITILDLGTPGIQGQGARAYPVGTAVRRQQQARALAATLRHGPAQALR</sequence>
<dbReference type="InterPro" id="IPR013783">
    <property type="entry name" value="Ig-like_fold"/>
</dbReference>
<accession>A0ABM8C9W9</accession>
<dbReference type="InterPro" id="IPR035986">
    <property type="entry name" value="PKD_dom_sf"/>
</dbReference>
<reference evidence="2" key="1">
    <citation type="submission" date="2022-11" db="EMBL/GenBank/DDBJ databases">
        <title>Isolation and characterization of PLA-degrading bacterium Massilia sp. from Antarctic soil.</title>
        <authorList>
            <person name="Sato K."/>
            <person name="Gomez-Fuentes C."/>
            <person name="Ahmad S.A."/>
            <person name="Zulkharnain A."/>
        </authorList>
    </citation>
    <scope>NUCLEOTIDE SEQUENCE</scope>
    <source>
        <strain evidence="2">N-3</strain>
    </source>
</reference>
<evidence type="ECO:0000313" key="3">
    <source>
        <dbReference type="Proteomes" id="UP001163336"/>
    </source>
</evidence>
<organism evidence="2 3">
    <name type="scientific">Massilia varians</name>
    <dbReference type="NCBI Taxonomy" id="457921"/>
    <lineage>
        <taxon>Bacteria</taxon>
        <taxon>Pseudomonadati</taxon>
        <taxon>Pseudomonadota</taxon>
        <taxon>Betaproteobacteria</taxon>
        <taxon>Burkholderiales</taxon>
        <taxon>Oxalobacteraceae</taxon>
        <taxon>Telluria group</taxon>
        <taxon>Massilia</taxon>
    </lineage>
</organism>
<proteinExistence type="predicted"/>